<evidence type="ECO:0000313" key="1">
    <source>
        <dbReference type="EMBL" id="EOM74733.1"/>
    </source>
</evidence>
<accession>R7WHW4</accession>
<dbReference type="EMBL" id="APMY01000118">
    <property type="protein sequence ID" value="EOM74733.1"/>
    <property type="molecule type" value="Genomic_DNA"/>
</dbReference>
<keyword evidence="2" id="KW-1185">Reference proteome</keyword>
<evidence type="ECO:0000313" key="2">
    <source>
        <dbReference type="Proteomes" id="UP000013525"/>
    </source>
</evidence>
<name>R7WHW4_9NOCA</name>
<reference evidence="1 2" key="1">
    <citation type="journal article" date="2013" name="Genome Announc.">
        <title>Draft Genome Sequence of Rhodococcus rhodnii Strain LMG5362, a Symbiont of Rhodnius prolixus (Hemiptera, Reduviidae, Triatominae), the Principle Vector of Trypanosoma cruzi.</title>
        <authorList>
            <person name="Pachebat J.A."/>
            <person name="van Keulen G."/>
            <person name="Whitten M.M."/>
            <person name="Girdwood S."/>
            <person name="Del Sol R."/>
            <person name="Dyson P.J."/>
            <person name="Facey P.D."/>
        </authorList>
    </citation>
    <scope>NUCLEOTIDE SEQUENCE [LARGE SCALE GENOMIC DNA]</scope>
    <source>
        <strain evidence="1 2">LMG 5362</strain>
    </source>
</reference>
<dbReference type="InterPro" id="IPR048868">
    <property type="entry name" value="OGG-like_put"/>
</dbReference>
<organism evidence="1 2">
    <name type="scientific">Rhodococcus rhodnii LMG 5362</name>
    <dbReference type="NCBI Taxonomy" id="1273125"/>
    <lineage>
        <taxon>Bacteria</taxon>
        <taxon>Bacillati</taxon>
        <taxon>Actinomycetota</taxon>
        <taxon>Actinomycetes</taxon>
        <taxon>Mycobacteriales</taxon>
        <taxon>Nocardiaceae</taxon>
        <taxon>Rhodococcus</taxon>
    </lineage>
</organism>
<protein>
    <submittedName>
        <fullName evidence="1">Uncharacterized protein</fullName>
    </submittedName>
</protein>
<gene>
    <name evidence="1" type="ORF">Rrhod_3896</name>
</gene>
<dbReference type="AlphaFoldDB" id="R7WHW4"/>
<dbReference type="PATRIC" id="fig|1273125.3.peg.3706"/>
<dbReference type="Pfam" id="PF21790">
    <property type="entry name" value="OGG"/>
    <property type="match status" value="1"/>
</dbReference>
<dbReference type="Proteomes" id="UP000013525">
    <property type="component" value="Unassembled WGS sequence"/>
</dbReference>
<sequence length="265" mass="30567">MLVERGAGVGGGCHDSFMDLRDEVLTVPDECVQWCATEPHDVAVLDDTVAIDLDWWNRRLERDEIPVQLRGRDEDGRVVESGQAFVRRDELAPGPLAPTDLESLYLCAAWLYSHRDRSRARRFVDVRSWRTPDKPFDVITAAFETCRTRPSLLDGGPFREWSGWPKAPGVGRPLLSLFCWATYDAGGERPQLLDQQAVASLIRHGWIGNPVAGNFTVKQYVRYTDLLHDWARRARTTPELVEMWLTRDWRRRVAEADDRRRHHRH</sequence>
<comment type="caution">
    <text evidence="1">The sequence shown here is derived from an EMBL/GenBank/DDBJ whole genome shotgun (WGS) entry which is preliminary data.</text>
</comment>
<proteinExistence type="predicted"/>
<dbReference type="eggNOG" id="ENOG50318IM">
    <property type="taxonomic scope" value="Bacteria"/>
</dbReference>